<comment type="caution">
    <text evidence="1">The sequence shown here is derived from an EMBL/GenBank/DDBJ whole genome shotgun (WGS) entry which is preliminary data.</text>
</comment>
<dbReference type="AlphaFoldDB" id="A0A4Y2U9C0"/>
<proteinExistence type="predicted"/>
<sequence>INLSNDLSRPRKVGFILYKTILPLPRDHFRKRPHSSHGGGGHWIRRPCLCLVIVLTNVPALPKQEGIILDKTTLFQMIILANNPDFPGKEEIILDKTTLCLMIILANNPDFPGEEEIILDKTTLCLMIILANNPDFPGEEEIILDKTTLPRYQSIE</sequence>
<evidence type="ECO:0000313" key="2">
    <source>
        <dbReference type="Proteomes" id="UP000499080"/>
    </source>
</evidence>
<dbReference type="Proteomes" id="UP000499080">
    <property type="component" value="Unassembled WGS sequence"/>
</dbReference>
<keyword evidence="2" id="KW-1185">Reference proteome</keyword>
<gene>
    <name evidence="1" type="ORF">AVEN_233844_1</name>
</gene>
<accession>A0A4Y2U9C0</accession>
<organism evidence="1 2">
    <name type="scientific">Araneus ventricosus</name>
    <name type="common">Orbweaver spider</name>
    <name type="synonym">Epeira ventricosa</name>
    <dbReference type="NCBI Taxonomy" id="182803"/>
    <lineage>
        <taxon>Eukaryota</taxon>
        <taxon>Metazoa</taxon>
        <taxon>Ecdysozoa</taxon>
        <taxon>Arthropoda</taxon>
        <taxon>Chelicerata</taxon>
        <taxon>Arachnida</taxon>
        <taxon>Araneae</taxon>
        <taxon>Araneomorphae</taxon>
        <taxon>Entelegynae</taxon>
        <taxon>Araneoidea</taxon>
        <taxon>Araneidae</taxon>
        <taxon>Araneus</taxon>
    </lineage>
</organism>
<protein>
    <submittedName>
        <fullName evidence="1">Uncharacterized protein</fullName>
    </submittedName>
</protein>
<feature type="non-terminal residue" evidence="1">
    <location>
        <position position="1"/>
    </location>
</feature>
<dbReference type="EMBL" id="BGPR01034331">
    <property type="protein sequence ID" value="GBO08664.1"/>
    <property type="molecule type" value="Genomic_DNA"/>
</dbReference>
<evidence type="ECO:0000313" key="1">
    <source>
        <dbReference type="EMBL" id="GBO08664.1"/>
    </source>
</evidence>
<name>A0A4Y2U9C0_ARAVE</name>
<reference evidence="1 2" key="1">
    <citation type="journal article" date="2019" name="Sci. Rep.">
        <title>Orb-weaving spider Araneus ventricosus genome elucidates the spidroin gene catalogue.</title>
        <authorList>
            <person name="Kono N."/>
            <person name="Nakamura H."/>
            <person name="Ohtoshi R."/>
            <person name="Moran D.A.P."/>
            <person name="Shinohara A."/>
            <person name="Yoshida Y."/>
            <person name="Fujiwara M."/>
            <person name="Mori M."/>
            <person name="Tomita M."/>
            <person name="Arakawa K."/>
        </authorList>
    </citation>
    <scope>NUCLEOTIDE SEQUENCE [LARGE SCALE GENOMIC DNA]</scope>
</reference>